<dbReference type="Pfam" id="PF07690">
    <property type="entry name" value="MFS_1"/>
    <property type="match status" value="1"/>
</dbReference>
<feature type="transmembrane region" description="Helical" evidence="7">
    <location>
        <begin position="148"/>
        <end position="168"/>
    </location>
</feature>
<feature type="transmembrane region" description="Helical" evidence="7">
    <location>
        <begin position="91"/>
        <end position="110"/>
    </location>
</feature>
<feature type="transmembrane region" description="Helical" evidence="7">
    <location>
        <begin position="355"/>
        <end position="376"/>
    </location>
</feature>
<proteinExistence type="inferred from homology"/>
<evidence type="ECO:0000256" key="2">
    <source>
        <dbReference type="ARBA" id="ARBA00007520"/>
    </source>
</evidence>
<dbReference type="FunFam" id="1.20.1720.10:FF:000012">
    <property type="entry name" value="MFS toxin efflux pump (AflT)"/>
    <property type="match status" value="1"/>
</dbReference>
<keyword evidence="10" id="KW-1185">Reference proteome</keyword>
<keyword evidence="3 7" id="KW-0812">Transmembrane</keyword>
<dbReference type="CDD" id="cd17502">
    <property type="entry name" value="MFS_Azr1_MDR_like"/>
    <property type="match status" value="1"/>
</dbReference>
<dbReference type="PANTHER" id="PTHR23501">
    <property type="entry name" value="MAJOR FACILITATOR SUPERFAMILY"/>
    <property type="match status" value="1"/>
</dbReference>
<evidence type="ECO:0000256" key="5">
    <source>
        <dbReference type="ARBA" id="ARBA00023136"/>
    </source>
</evidence>
<evidence type="ECO:0000256" key="1">
    <source>
        <dbReference type="ARBA" id="ARBA00004141"/>
    </source>
</evidence>
<dbReference type="EMBL" id="KV878358">
    <property type="protein sequence ID" value="OJJ42585.1"/>
    <property type="molecule type" value="Genomic_DNA"/>
</dbReference>
<dbReference type="VEuPathDB" id="FungiDB:ASPZODRAFT_104998"/>
<dbReference type="FunFam" id="1.20.1250.20:FF:000196">
    <property type="entry name" value="MFS toxin efflux pump (AflT)"/>
    <property type="match status" value="1"/>
</dbReference>
<feature type="transmembrane region" description="Helical" evidence="7">
    <location>
        <begin position="291"/>
        <end position="316"/>
    </location>
</feature>
<dbReference type="InterPro" id="IPR011701">
    <property type="entry name" value="MFS"/>
</dbReference>
<feature type="transmembrane region" description="Helical" evidence="7">
    <location>
        <begin position="383"/>
        <end position="404"/>
    </location>
</feature>
<evidence type="ECO:0000256" key="3">
    <source>
        <dbReference type="ARBA" id="ARBA00022692"/>
    </source>
</evidence>
<sequence length="537" mass="57123">MEERKESTGDSQTDSHENISGLQLAAVLGSVTLVSFLMLLDTSIVATAIPRITSDFHSLDDVGWYGTAYLLANCSLQPLTGKLYTYFSNKWTYLAFFTVFEIGSALCGAAQSSNMLIIGRAVAGMGASGLFNGAFTIMHASVPAPRQPALLGIMLAFCQLGTVSGPLVGGALTQHASWRWCFYINLPCAAVAIPLLIFINIPDNAHTTSNKDSLSQLLHRLDLPGFALFAGASIQLLIALNWGGTTYAWSSSTIIGLFCGSGVTVMVFIAWEHHQGLQAMVPLSLISRRVIWASCLNYGLFTGCILLSIYFLPIYFQAIRNATPTMSGVDILPTILSNIVFSVLTGAAIGRVGYYLPFGVASAAFNLISTALLTTLTPTSSTGVWIGFQILQGVGRGLGFQVPIMAVQNNTPKELVSIATALVTFFMNMGAAVSLSLGETIFSTELARYLAQDAPSVDAAAVVAAGASAFREVVPADLLPEVLRAYCKAITRVLVMGAAVGGGQFLVSFGTGWVSVKKEKKGDEESEETQNVEREGR</sequence>
<feature type="transmembrane region" description="Helical" evidence="7">
    <location>
        <begin position="21"/>
        <end position="40"/>
    </location>
</feature>
<dbReference type="SUPFAM" id="SSF103473">
    <property type="entry name" value="MFS general substrate transporter"/>
    <property type="match status" value="1"/>
</dbReference>
<evidence type="ECO:0000256" key="7">
    <source>
        <dbReference type="SAM" id="Phobius"/>
    </source>
</evidence>
<feature type="domain" description="Major facilitator superfamily (MFS) profile" evidence="8">
    <location>
        <begin position="27"/>
        <end position="483"/>
    </location>
</feature>
<accession>A0A1L9S613</accession>
<dbReference type="RefSeq" id="XP_022577095.1">
    <property type="nucleotide sequence ID" value="XM_022720877.1"/>
</dbReference>
<dbReference type="GO" id="GO:0005886">
    <property type="term" value="C:plasma membrane"/>
    <property type="evidence" value="ECO:0007669"/>
    <property type="project" value="TreeGrafter"/>
</dbReference>
<dbReference type="PANTHER" id="PTHR23501:SF193">
    <property type="entry name" value="MULTIDRUG TRANSPORTER, PUTATIVE (AFU_ORTHOLOGUE AFUA_8G00940)-RELATED"/>
    <property type="match status" value="1"/>
</dbReference>
<organism evidence="9 10">
    <name type="scientific">Penicilliopsis zonata CBS 506.65</name>
    <dbReference type="NCBI Taxonomy" id="1073090"/>
    <lineage>
        <taxon>Eukaryota</taxon>
        <taxon>Fungi</taxon>
        <taxon>Dikarya</taxon>
        <taxon>Ascomycota</taxon>
        <taxon>Pezizomycotina</taxon>
        <taxon>Eurotiomycetes</taxon>
        <taxon>Eurotiomycetidae</taxon>
        <taxon>Eurotiales</taxon>
        <taxon>Aspergillaceae</taxon>
        <taxon>Penicilliopsis</taxon>
    </lineage>
</organism>
<dbReference type="PROSITE" id="PS50850">
    <property type="entry name" value="MFS"/>
    <property type="match status" value="1"/>
</dbReference>
<evidence type="ECO:0000313" key="9">
    <source>
        <dbReference type="EMBL" id="OJJ42585.1"/>
    </source>
</evidence>
<feature type="transmembrane region" description="Helical" evidence="7">
    <location>
        <begin position="122"/>
        <end position="142"/>
    </location>
</feature>
<name>A0A1L9S613_9EURO</name>
<feature type="transmembrane region" description="Helical" evidence="7">
    <location>
        <begin position="254"/>
        <end position="271"/>
    </location>
</feature>
<keyword evidence="5 7" id="KW-0472">Membrane</keyword>
<dbReference type="AlphaFoldDB" id="A0A1L9S613"/>
<dbReference type="Gene3D" id="1.20.1720.10">
    <property type="entry name" value="Multidrug resistance protein D"/>
    <property type="match status" value="1"/>
</dbReference>
<feature type="transmembrane region" description="Helical" evidence="7">
    <location>
        <begin position="221"/>
        <end position="242"/>
    </location>
</feature>
<dbReference type="Proteomes" id="UP000184188">
    <property type="component" value="Unassembled WGS sequence"/>
</dbReference>
<dbReference type="InterPro" id="IPR020846">
    <property type="entry name" value="MFS_dom"/>
</dbReference>
<dbReference type="InterPro" id="IPR036259">
    <property type="entry name" value="MFS_trans_sf"/>
</dbReference>
<reference evidence="10" key="1">
    <citation type="journal article" date="2017" name="Genome Biol.">
        <title>Comparative genomics reveals high biological diversity and specific adaptations in the industrially and medically important fungal genus Aspergillus.</title>
        <authorList>
            <person name="de Vries R.P."/>
            <person name="Riley R."/>
            <person name="Wiebenga A."/>
            <person name="Aguilar-Osorio G."/>
            <person name="Amillis S."/>
            <person name="Uchima C.A."/>
            <person name="Anderluh G."/>
            <person name="Asadollahi M."/>
            <person name="Askin M."/>
            <person name="Barry K."/>
            <person name="Battaglia E."/>
            <person name="Bayram O."/>
            <person name="Benocci T."/>
            <person name="Braus-Stromeyer S.A."/>
            <person name="Caldana C."/>
            <person name="Canovas D."/>
            <person name="Cerqueira G.C."/>
            <person name="Chen F."/>
            <person name="Chen W."/>
            <person name="Choi C."/>
            <person name="Clum A."/>
            <person name="Dos Santos R.A."/>
            <person name="Damasio A.R."/>
            <person name="Diallinas G."/>
            <person name="Emri T."/>
            <person name="Fekete E."/>
            <person name="Flipphi M."/>
            <person name="Freyberg S."/>
            <person name="Gallo A."/>
            <person name="Gournas C."/>
            <person name="Habgood R."/>
            <person name="Hainaut M."/>
            <person name="Harispe M.L."/>
            <person name="Henrissat B."/>
            <person name="Hilden K.S."/>
            <person name="Hope R."/>
            <person name="Hossain A."/>
            <person name="Karabika E."/>
            <person name="Karaffa L."/>
            <person name="Karanyi Z."/>
            <person name="Krasevec N."/>
            <person name="Kuo A."/>
            <person name="Kusch H."/>
            <person name="LaButti K."/>
            <person name="Lagendijk E.L."/>
            <person name="Lapidus A."/>
            <person name="Levasseur A."/>
            <person name="Lindquist E."/>
            <person name="Lipzen A."/>
            <person name="Logrieco A.F."/>
            <person name="MacCabe A."/>
            <person name="Maekelae M.R."/>
            <person name="Malavazi I."/>
            <person name="Melin P."/>
            <person name="Meyer V."/>
            <person name="Mielnichuk N."/>
            <person name="Miskei M."/>
            <person name="Molnar A.P."/>
            <person name="Mule G."/>
            <person name="Ngan C.Y."/>
            <person name="Orejas M."/>
            <person name="Orosz E."/>
            <person name="Ouedraogo J.P."/>
            <person name="Overkamp K.M."/>
            <person name="Park H.-S."/>
            <person name="Perrone G."/>
            <person name="Piumi F."/>
            <person name="Punt P.J."/>
            <person name="Ram A.F."/>
            <person name="Ramon A."/>
            <person name="Rauscher S."/>
            <person name="Record E."/>
            <person name="Riano-Pachon D.M."/>
            <person name="Robert V."/>
            <person name="Roehrig J."/>
            <person name="Ruller R."/>
            <person name="Salamov A."/>
            <person name="Salih N.S."/>
            <person name="Samson R.A."/>
            <person name="Sandor E."/>
            <person name="Sanguinetti M."/>
            <person name="Schuetze T."/>
            <person name="Sepcic K."/>
            <person name="Shelest E."/>
            <person name="Sherlock G."/>
            <person name="Sophianopoulou V."/>
            <person name="Squina F.M."/>
            <person name="Sun H."/>
            <person name="Susca A."/>
            <person name="Todd R.B."/>
            <person name="Tsang A."/>
            <person name="Unkles S.E."/>
            <person name="van de Wiele N."/>
            <person name="van Rossen-Uffink D."/>
            <person name="Oliveira J.V."/>
            <person name="Vesth T.C."/>
            <person name="Visser J."/>
            <person name="Yu J.-H."/>
            <person name="Zhou M."/>
            <person name="Andersen M.R."/>
            <person name="Archer D.B."/>
            <person name="Baker S.E."/>
            <person name="Benoit I."/>
            <person name="Brakhage A.A."/>
            <person name="Braus G.H."/>
            <person name="Fischer R."/>
            <person name="Frisvad J.C."/>
            <person name="Goldman G.H."/>
            <person name="Houbraken J."/>
            <person name="Oakley B."/>
            <person name="Pocsi I."/>
            <person name="Scazzocchio C."/>
            <person name="Seiboth B."/>
            <person name="vanKuyk P.A."/>
            <person name="Wortman J."/>
            <person name="Dyer P.S."/>
            <person name="Grigoriev I.V."/>
        </authorList>
    </citation>
    <scope>NUCLEOTIDE SEQUENCE [LARGE SCALE GENOMIC DNA]</scope>
    <source>
        <strain evidence="10">CBS 506.65</strain>
    </source>
</reference>
<gene>
    <name evidence="9" type="ORF">ASPZODRAFT_104998</name>
</gene>
<evidence type="ECO:0000256" key="4">
    <source>
        <dbReference type="ARBA" id="ARBA00022989"/>
    </source>
</evidence>
<evidence type="ECO:0000256" key="6">
    <source>
        <dbReference type="SAM" id="MobiDB-lite"/>
    </source>
</evidence>
<feature type="transmembrane region" description="Helical" evidence="7">
    <location>
        <begin position="180"/>
        <end position="201"/>
    </location>
</feature>
<keyword evidence="4 7" id="KW-1133">Transmembrane helix</keyword>
<protein>
    <recommendedName>
        <fullName evidence="8">Major facilitator superfamily (MFS) profile domain-containing protein</fullName>
    </recommendedName>
</protein>
<comment type="subcellular location">
    <subcellularLocation>
        <location evidence="1">Membrane</location>
        <topology evidence="1">Multi-pass membrane protein</topology>
    </subcellularLocation>
</comment>
<evidence type="ECO:0000259" key="8">
    <source>
        <dbReference type="PROSITE" id="PS50850"/>
    </source>
</evidence>
<feature type="transmembrane region" description="Helical" evidence="7">
    <location>
        <begin position="328"/>
        <end position="349"/>
    </location>
</feature>
<evidence type="ECO:0000313" key="10">
    <source>
        <dbReference type="Proteomes" id="UP000184188"/>
    </source>
</evidence>
<dbReference type="Gene3D" id="1.20.1250.20">
    <property type="entry name" value="MFS general substrate transporter like domains"/>
    <property type="match status" value="1"/>
</dbReference>
<dbReference type="GO" id="GO:0022857">
    <property type="term" value="F:transmembrane transporter activity"/>
    <property type="evidence" value="ECO:0007669"/>
    <property type="project" value="InterPro"/>
</dbReference>
<feature type="transmembrane region" description="Helical" evidence="7">
    <location>
        <begin position="416"/>
        <end position="438"/>
    </location>
</feature>
<comment type="similarity">
    <text evidence="2">Belongs to the major facilitator superfamily. TCR/Tet family.</text>
</comment>
<dbReference type="OrthoDB" id="10021397at2759"/>
<feature type="region of interest" description="Disordered" evidence="6">
    <location>
        <begin position="517"/>
        <end position="537"/>
    </location>
</feature>
<dbReference type="GeneID" id="34607342"/>